<dbReference type="InterPro" id="IPR043502">
    <property type="entry name" value="DNA/RNA_pol_sf"/>
</dbReference>
<dbReference type="CDD" id="cd01650">
    <property type="entry name" value="RT_nLTR_like"/>
    <property type="match status" value="1"/>
</dbReference>
<dbReference type="EMBL" id="JACGWN010000012">
    <property type="protein sequence ID" value="KAL0416384.1"/>
    <property type="molecule type" value="Genomic_DNA"/>
</dbReference>
<organism evidence="2">
    <name type="scientific">Sesamum latifolium</name>
    <dbReference type="NCBI Taxonomy" id="2727402"/>
    <lineage>
        <taxon>Eukaryota</taxon>
        <taxon>Viridiplantae</taxon>
        <taxon>Streptophyta</taxon>
        <taxon>Embryophyta</taxon>
        <taxon>Tracheophyta</taxon>
        <taxon>Spermatophyta</taxon>
        <taxon>Magnoliopsida</taxon>
        <taxon>eudicotyledons</taxon>
        <taxon>Gunneridae</taxon>
        <taxon>Pentapetalae</taxon>
        <taxon>asterids</taxon>
        <taxon>lamiids</taxon>
        <taxon>Lamiales</taxon>
        <taxon>Pedaliaceae</taxon>
        <taxon>Sesamum</taxon>
    </lineage>
</organism>
<dbReference type="PANTHER" id="PTHR46890:SF48">
    <property type="entry name" value="RNA-DIRECTED DNA POLYMERASE"/>
    <property type="match status" value="1"/>
</dbReference>
<dbReference type="Pfam" id="PF00078">
    <property type="entry name" value="RVT_1"/>
    <property type="match status" value="1"/>
</dbReference>
<feature type="domain" description="Reverse transcriptase" evidence="1">
    <location>
        <begin position="291"/>
        <end position="560"/>
    </location>
</feature>
<dbReference type="PROSITE" id="PS50878">
    <property type="entry name" value="RT_POL"/>
    <property type="match status" value="1"/>
</dbReference>
<protein>
    <submittedName>
        <fullName evidence="2">Retrovirus-related Pol polyprotein from type-2 retrotransposable element R2DM</fullName>
    </submittedName>
</protein>
<dbReference type="AlphaFoldDB" id="A0AAW2UHG2"/>
<name>A0AAW2UHG2_9LAMI</name>
<dbReference type="InterPro" id="IPR000477">
    <property type="entry name" value="RT_dom"/>
</dbReference>
<dbReference type="SUPFAM" id="SSF56219">
    <property type="entry name" value="DNase I-like"/>
    <property type="match status" value="1"/>
</dbReference>
<proteinExistence type="predicted"/>
<dbReference type="Gene3D" id="3.60.10.10">
    <property type="entry name" value="Endonuclease/exonuclease/phosphatase"/>
    <property type="match status" value="1"/>
</dbReference>
<accession>A0AAW2UHG2</accession>
<sequence>MMNAATWNVRGLNRRDHQVAVADLVVAYGANDIITRRELWHALDSLSDQIDVPWLVCGDFNAVLDDSEICGTAGDTKQSMEEFRDCPVNTGLLTLPMQGEFFTWHNCSYDARSLWKRLDCMVCNDRWLERWPDAVYVSLSPHTSDHSPLVLKDYSELPRASMFRFDNYLAQSPGFIPEVQNVWRRYYGYKDWLKGCDQCTRVFFRRVVKRRATKRIFQIRIAGGTIVTEQNGVTNEFISFYQRLLGGERTNWFIDLSFLRPWARYLLSEEDSAALIKPVTAAEVKLAFFDVEEDKSPGPDGYLSGFLKAAWPIIGEEVTQAILEFFLNGKLLKQVNTTLLVLIPKNAFIPGRSIGDNILLAQELFTGYNQQHLSPRCALKVDLRKAYDTVEWDFMLATLHLFRFPPQFIRWIEECITSTSFLVCLNGTPHGFFAGARGLHQGDPISPYLFVLVMEVLHLIFRQLIDQDGGFGYHWRCAELSLFQLCFADDLLLFCNAEVPSVSIFQQGLQRFATMSGLHANPSKSQLILSKSAAHMRATLLGLIDFSEGCLPLRYLGLPLLASRLTIADCKPLLKRVFFSVKVNFIK</sequence>
<dbReference type="PANTHER" id="PTHR46890">
    <property type="entry name" value="NON-LTR RETROLELEMENT REVERSE TRANSCRIPTASE-LIKE PROTEIN-RELATED"/>
    <property type="match status" value="1"/>
</dbReference>
<dbReference type="SUPFAM" id="SSF56672">
    <property type="entry name" value="DNA/RNA polymerases"/>
    <property type="match status" value="1"/>
</dbReference>
<dbReference type="InterPro" id="IPR052343">
    <property type="entry name" value="Retrotransposon-Effector_Assoc"/>
</dbReference>
<evidence type="ECO:0000313" key="2">
    <source>
        <dbReference type="EMBL" id="KAL0416384.1"/>
    </source>
</evidence>
<evidence type="ECO:0000259" key="1">
    <source>
        <dbReference type="PROSITE" id="PS50878"/>
    </source>
</evidence>
<gene>
    <name evidence="2" type="ORF">Slati_3470300</name>
</gene>
<reference evidence="2" key="1">
    <citation type="submission" date="2020-06" db="EMBL/GenBank/DDBJ databases">
        <authorList>
            <person name="Li T."/>
            <person name="Hu X."/>
            <person name="Zhang T."/>
            <person name="Song X."/>
            <person name="Zhang H."/>
            <person name="Dai N."/>
            <person name="Sheng W."/>
            <person name="Hou X."/>
            <person name="Wei L."/>
        </authorList>
    </citation>
    <scope>NUCLEOTIDE SEQUENCE</scope>
    <source>
        <strain evidence="2">KEN1</strain>
        <tissue evidence="2">Leaf</tissue>
    </source>
</reference>
<comment type="caution">
    <text evidence="2">The sequence shown here is derived from an EMBL/GenBank/DDBJ whole genome shotgun (WGS) entry which is preliminary data.</text>
</comment>
<dbReference type="InterPro" id="IPR036691">
    <property type="entry name" value="Endo/exonu/phosph_ase_sf"/>
</dbReference>
<reference evidence="2" key="2">
    <citation type="journal article" date="2024" name="Plant">
        <title>Genomic evolution and insights into agronomic trait innovations of Sesamum species.</title>
        <authorList>
            <person name="Miao H."/>
            <person name="Wang L."/>
            <person name="Qu L."/>
            <person name="Liu H."/>
            <person name="Sun Y."/>
            <person name="Le M."/>
            <person name="Wang Q."/>
            <person name="Wei S."/>
            <person name="Zheng Y."/>
            <person name="Lin W."/>
            <person name="Duan Y."/>
            <person name="Cao H."/>
            <person name="Xiong S."/>
            <person name="Wang X."/>
            <person name="Wei L."/>
            <person name="Li C."/>
            <person name="Ma Q."/>
            <person name="Ju M."/>
            <person name="Zhao R."/>
            <person name="Li G."/>
            <person name="Mu C."/>
            <person name="Tian Q."/>
            <person name="Mei H."/>
            <person name="Zhang T."/>
            <person name="Gao T."/>
            <person name="Zhang H."/>
        </authorList>
    </citation>
    <scope>NUCLEOTIDE SEQUENCE</scope>
    <source>
        <strain evidence="2">KEN1</strain>
    </source>
</reference>